<keyword evidence="10" id="KW-0560">Oxidoreductase</keyword>
<dbReference type="InterPro" id="IPR013120">
    <property type="entry name" value="FAR_NAD-bd"/>
</dbReference>
<dbReference type="Pfam" id="PF03015">
    <property type="entry name" value="Sterile"/>
    <property type="match status" value="1"/>
</dbReference>
<protein>
    <recommendedName>
        <fullName evidence="10">Fatty acyl-CoA reductase</fullName>
        <ecNumber evidence="10">1.2.1.84</ecNumber>
    </recommendedName>
</protein>
<dbReference type="FunFam" id="3.40.50.720:FF:000143">
    <property type="entry name" value="Fatty acyl-CoA reductase"/>
    <property type="match status" value="1"/>
</dbReference>
<organism evidence="13">
    <name type="scientific">Melanaphis sacchari</name>
    <dbReference type="NCBI Taxonomy" id="742174"/>
    <lineage>
        <taxon>Eukaryota</taxon>
        <taxon>Metazoa</taxon>
        <taxon>Ecdysozoa</taxon>
        <taxon>Arthropoda</taxon>
        <taxon>Hexapoda</taxon>
        <taxon>Insecta</taxon>
        <taxon>Pterygota</taxon>
        <taxon>Neoptera</taxon>
        <taxon>Paraneoptera</taxon>
        <taxon>Hemiptera</taxon>
        <taxon>Sternorrhyncha</taxon>
        <taxon>Aphidomorpha</taxon>
        <taxon>Aphidoidea</taxon>
        <taxon>Aphididae</taxon>
        <taxon>Aphidini</taxon>
        <taxon>Melanaphis</taxon>
    </lineage>
</organism>
<keyword evidence="4 10" id="KW-0812">Transmembrane</keyword>
<dbReference type="GO" id="GO:0016020">
    <property type="term" value="C:membrane"/>
    <property type="evidence" value="ECO:0007669"/>
    <property type="project" value="UniProtKB-SubCell"/>
</dbReference>
<comment type="catalytic activity">
    <reaction evidence="9 10">
        <text>a long-chain fatty acyl-CoA + 2 NADPH + 2 H(+) = a long-chain primary fatty alcohol + 2 NADP(+) + CoA</text>
        <dbReference type="Rhea" id="RHEA:52716"/>
        <dbReference type="ChEBI" id="CHEBI:15378"/>
        <dbReference type="ChEBI" id="CHEBI:57287"/>
        <dbReference type="ChEBI" id="CHEBI:57783"/>
        <dbReference type="ChEBI" id="CHEBI:58349"/>
        <dbReference type="ChEBI" id="CHEBI:77396"/>
        <dbReference type="ChEBI" id="CHEBI:83139"/>
        <dbReference type="EC" id="1.2.1.84"/>
    </reaction>
</comment>
<dbReference type="GO" id="GO:0102965">
    <property type="term" value="F:alcohol-forming long-chain fatty acyl-CoA reductase activity"/>
    <property type="evidence" value="ECO:0007669"/>
    <property type="project" value="UniProtKB-EC"/>
</dbReference>
<accession>A0A2H8TEV7</accession>
<dbReference type="InterPro" id="IPR033640">
    <property type="entry name" value="FAR_C"/>
</dbReference>
<evidence type="ECO:0000256" key="5">
    <source>
        <dbReference type="ARBA" id="ARBA00022857"/>
    </source>
</evidence>
<dbReference type="PANTHER" id="PTHR11011">
    <property type="entry name" value="MALE STERILITY PROTEIN 2-RELATED"/>
    <property type="match status" value="1"/>
</dbReference>
<name>A0A2H8TEV7_9HEMI</name>
<evidence type="ECO:0000256" key="1">
    <source>
        <dbReference type="ARBA" id="ARBA00004141"/>
    </source>
</evidence>
<evidence type="ECO:0000256" key="6">
    <source>
        <dbReference type="ARBA" id="ARBA00022989"/>
    </source>
</evidence>
<dbReference type="PANTHER" id="PTHR11011:SF45">
    <property type="entry name" value="FATTY ACYL-COA REDUCTASE CG8306-RELATED"/>
    <property type="match status" value="1"/>
</dbReference>
<dbReference type="SUPFAM" id="SSF51735">
    <property type="entry name" value="NAD(P)-binding Rossmann-fold domains"/>
    <property type="match status" value="1"/>
</dbReference>
<evidence type="ECO:0000256" key="2">
    <source>
        <dbReference type="ARBA" id="ARBA00005928"/>
    </source>
</evidence>
<evidence type="ECO:0000256" key="8">
    <source>
        <dbReference type="ARBA" id="ARBA00023136"/>
    </source>
</evidence>
<feature type="domain" description="Fatty acyl-CoA reductase C-terminal" evidence="11">
    <location>
        <begin position="366"/>
        <end position="458"/>
    </location>
</feature>
<comment type="similarity">
    <text evidence="2 10">Belongs to the fatty acyl-CoA reductase family.</text>
</comment>
<sequence>MAYQTIKSFYTNKNIFLTGGSGFVGVSYIEKVLRSMPDVGNIFILLRPRKGQGIEERLDTIKNNSVFDIIKNSEGSDVLLNKIKPVCGDISEEKLGLSDDDYKMLCDHVNIVVHCAATLDFETDLKTAVIINLMGTKSIVELSKQIKNLQCLLHVSSAYVNSNKNYAMEKIYDAPANYNDIINYTLTMDSDKLNSSAEKIMGDHINTYTFTKALAEHVVNDAKNIIRTCIVRPSMIVASWKEPVEGWTVSKNGPQGFIMGASKGVVRRLPVNQSLIYDYIPVDVVINTIIAGTWFSAQLPESTPTVDGQTPIFHSTTSTCNPFRWKDISSILTDTLHKYPIRGAVWYPNIKFLPNLFMYWISSAIFHFIPAYILDFVTKISGGRPILVRLHKNVNRSLSKLSPFIFNEWKFDNARTLRLQEELSVDDQSVFYIDPTPLNWRPYFINLTIGVRKYLHKESDKTMKQALKKDFFLFIANSGVQLSVVIGIWYLSSFITGTPILANFWAPLIAIIFGYFF</sequence>
<dbReference type="CDD" id="cd05236">
    <property type="entry name" value="FAR-N_SDR_e"/>
    <property type="match status" value="1"/>
</dbReference>
<feature type="domain" description="Thioester reductase (TE)" evidence="12">
    <location>
        <begin position="17"/>
        <end position="289"/>
    </location>
</feature>
<evidence type="ECO:0000259" key="11">
    <source>
        <dbReference type="Pfam" id="PF03015"/>
    </source>
</evidence>
<evidence type="ECO:0000256" key="3">
    <source>
        <dbReference type="ARBA" id="ARBA00022516"/>
    </source>
</evidence>
<dbReference type="AlphaFoldDB" id="A0A2H8TEV7"/>
<dbReference type="GeneID" id="112596759"/>
<dbReference type="Gene3D" id="3.40.50.720">
    <property type="entry name" value="NAD(P)-binding Rossmann-like Domain"/>
    <property type="match status" value="1"/>
</dbReference>
<dbReference type="Pfam" id="PF07993">
    <property type="entry name" value="NAD_binding_4"/>
    <property type="match status" value="1"/>
</dbReference>
<dbReference type="EMBL" id="GFXV01000809">
    <property type="protein sequence ID" value="MBW12614.1"/>
    <property type="molecule type" value="Transcribed_RNA"/>
</dbReference>
<evidence type="ECO:0000256" key="10">
    <source>
        <dbReference type="RuleBase" id="RU363097"/>
    </source>
</evidence>
<evidence type="ECO:0000259" key="12">
    <source>
        <dbReference type="Pfam" id="PF07993"/>
    </source>
</evidence>
<comment type="subcellular location">
    <subcellularLocation>
        <location evidence="1">Membrane</location>
        <topology evidence="1">Multi-pass membrane protein</topology>
    </subcellularLocation>
</comment>
<dbReference type="GO" id="GO:0080019">
    <property type="term" value="F:alcohol-forming very long-chain fatty acyl-CoA reductase activity"/>
    <property type="evidence" value="ECO:0007669"/>
    <property type="project" value="InterPro"/>
</dbReference>
<evidence type="ECO:0000313" key="13">
    <source>
        <dbReference type="EMBL" id="MBW12614.1"/>
    </source>
</evidence>
<keyword evidence="5 10" id="KW-0521">NADP</keyword>
<dbReference type="RefSeq" id="XP_025198325.1">
    <property type="nucleotide sequence ID" value="XM_025342540.1"/>
</dbReference>
<dbReference type="InterPro" id="IPR026055">
    <property type="entry name" value="FAR"/>
</dbReference>
<reference evidence="13" key="1">
    <citation type="submission" date="2017-10" db="EMBL/GenBank/DDBJ databases">
        <title>Transcriptome Assembly of Sugarcane Aphid Adults.</title>
        <authorList>
            <person name="Scully E.D."/>
            <person name="Palmer N.A."/>
            <person name="Geib S.M."/>
            <person name="Sarath G."/>
            <person name="Sattler S.E."/>
        </authorList>
    </citation>
    <scope>NUCLEOTIDE SEQUENCE</scope>
    <source>
        <tissue evidence="13">Whole body</tissue>
    </source>
</reference>
<dbReference type="GO" id="GO:0005777">
    <property type="term" value="C:peroxisome"/>
    <property type="evidence" value="ECO:0007669"/>
    <property type="project" value="TreeGrafter"/>
</dbReference>
<dbReference type="GO" id="GO:0035336">
    <property type="term" value="P:long-chain fatty-acyl-CoA metabolic process"/>
    <property type="evidence" value="ECO:0007669"/>
    <property type="project" value="TreeGrafter"/>
</dbReference>
<comment type="function">
    <text evidence="10">Catalyzes the reduction of fatty acyl-CoA to fatty alcohols.</text>
</comment>
<dbReference type="OrthoDB" id="429813at2759"/>
<keyword evidence="6 10" id="KW-1133">Transmembrane helix</keyword>
<keyword evidence="3 10" id="KW-0444">Lipid biosynthesis</keyword>
<feature type="transmembrane region" description="Helical" evidence="10">
    <location>
        <begin position="497"/>
        <end position="516"/>
    </location>
</feature>
<feature type="transmembrane region" description="Helical" evidence="10">
    <location>
        <begin position="471"/>
        <end position="491"/>
    </location>
</feature>
<evidence type="ECO:0000256" key="7">
    <source>
        <dbReference type="ARBA" id="ARBA00023098"/>
    </source>
</evidence>
<proteinExistence type="inferred from homology"/>
<dbReference type="InterPro" id="IPR036291">
    <property type="entry name" value="NAD(P)-bd_dom_sf"/>
</dbReference>
<keyword evidence="8 10" id="KW-0472">Membrane</keyword>
<feature type="transmembrane region" description="Helical" evidence="10">
    <location>
        <begin position="357"/>
        <end position="377"/>
    </location>
</feature>
<dbReference type="CDD" id="cd09071">
    <property type="entry name" value="FAR_C"/>
    <property type="match status" value="1"/>
</dbReference>
<dbReference type="EC" id="1.2.1.84" evidence="10"/>
<evidence type="ECO:0000256" key="4">
    <source>
        <dbReference type="ARBA" id="ARBA00022692"/>
    </source>
</evidence>
<evidence type="ECO:0000256" key="9">
    <source>
        <dbReference type="ARBA" id="ARBA00052530"/>
    </source>
</evidence>
<keyword evidence="7 10" id="KW-0443">Lipid metabolism</keyword>